<organism evidence="2 3">
    <name type="scientific">Streptomyces sodiiphilus</name>
    <dbReference type="NCBI Taxonomy" id="226217"/>
    <lineage>
        <taxon>Bacteria</taxon>
        <taxon>Bacillati</taxon>
        <taxon>Actinomycetota</taxon>
        <taxon>Actinomycetes</taxon>
        <taxon>Kitasatosporales</taxon>
        <taxon>Streptomycetaceae</taxon>
        <taxon>Streptomyces</taxon>
    </lineage>
</organism>
<evidence type="ECO:0000313" key="2">
    <source>
        <dbReference type="EMBL" id="GAA1897646.1"/>
    </source>
</evidence>
<name>A0ABN2NR72_9ACTN</name>
<keyword evidence="1" id="KW-0812">Transmembrane</keyword>
<feature type="transmembrane region" description="Helical" evidence="1">
    <location>
        <begin position="126"/>
        <end position="143"/>
    </location>
</feature>
<proteinExistence type="predicted"/>
<evidence type="ECO:0000313" key="3">
    <source>
        <dbReference type="Proteomes" id="UP001501303"/>
    </source>
</evidence>
<dbReference type="Pfam" id="PF14325">
    <property type="entry name" value="DUF4383"/>
    <property type="match status" value="1"/>
</dbReference>
<feature type="transmembrane region" description="Helical" evidence="1">
    <location>
        <begin position="56"/>
        <end position="80"/>
    </location>
</feature>
<comment type="caution">
    <text evidence="2">The sequence shown here is derived from an EMBL/GenBank/DDBJ whole genome shotgun (WGS) entry which is preliminary data.</text>
</comment>
<gene>
    <name evidence="2" type="ORF">GCM10009716_04550</name>
</gene>
<dbReference type="RefSeq" id="WP_344258371.1">
    <property type="nucleotide sequence ID" value="NZ_BAAAMJ010000004.1"/>
</dbReference>
<dbReference type="EMBL" id="BAAAMJ010000004">
    <property type="protein sequence ID" value="GAA1897646.1"/>
    <property type="molecule type" value="Genomic_DNA"/>
</dbReference>
<evidence type="ECO:0000256" key="1">
    <source>
        <dbReference type="SAM" id="Phobius"/>
    </source>
</evidence>
<keyword evidence="3" id="KW-1185">Reference proteome</keyword>
<keyword evidence="1" id="KW-0472">Membrane</keyword>
<feature type="transmembrane region" description="Helical" evidence="1">
    <location>
        <begin position="16"/>
        <end position="36"/>
    </location>
</feature>
<sequence>MTHADRTGAPAGRTPVSLAALVVGVVFLLVGVAGFIPGITTDYDTMEFAGHESEAMLLGIFQVSVLHNLVHVAFGIAGLAMSRTTRLARLYLIGGGAIYLVLWIYGLLIDHDSAANFVPLNTADDWLHFGLGLGMIALGVFLPRRVPQPY</sequence>
<feature type="transmembrane region" description="Helical" evidence="1">
    <location>
        <begin position="87"/>
        <end position="106"/>
    </location>
</feature>
<reference evidence="2 3" key="1">
    <citation type="journal article" date="2019" name="Int. J. Syst. Evol. Microbiol.">
        <title>The Global Catalogue of Microorganisms (GCM) 10K type strain sequencing project: providing services to taxonomists for standard genome sequencing and annotation.</title>
        <authorList>
            <consortium name="The Broad Institute Genomics Platform"/>
            <consortium name="The Broad Institute Genome Sequencing Center for Infectious Disease"/>
            <person name="Wu L."/>
            <person name="Ma J."/>
        </authorList>
    </citation>
    <scope>NUCLEOTIDE SEQUENCE [LARGE SCALE GENOMIC DNA]</scope>
    <source>
        <strain evidence="2 3">JCM 13581</strain>
    </source>
</reference>
<accession>A0ABN2NR72</accession>
<keyword evidence="1" id="KW-1133">Transmembrane helix</keyword>
<protein>
    <submittedName>
        <fullName evidence="2">DUF4383 domain-containing protein</fullName>
    </submittedName>
</protein>
<dbReference type="Proteomes" id="UP001501303">
    <property type="component" value="Unassembled WGS sequence"/>
</dbReference>